<dbReference type="InterPro" id="IPR014722">
    <property type="entry name" value="Rib_uL2_dom2"/>
</dbReference>
<dbReference type="InterPro" id="IPR002171">
    <property type="entry name" value="Ribosomal_uL2"/>
</dbReference>
<evidence type="ECO:0000313" key="6">
    <source>
        <dbReference type="EMBL" id="ORD93908.1"/>
    </source>
</evidence>
<dbReference type="SMART" id="SM01382">
    <property type="entry name" value="Ribosomal_L2_C"/>
    <property type="match status" value="1"/>
</dbReference>
<evidence type="ECO:0000313" key="7">
    <source>
        <dbReference type="Proteomes" id="UP000192639"/>
    </source>
</evidence>
<keyword evidence="4" id="KW-1133">Transmembrane helix</keyword>
<dbReference type="SUPFAM" id="SSF50104">
    <property type="entry name" value="Translation proteins SH3-like domain"/>
    <property type="match status" value="1"/>
</dbReference>
<feature type="domain" description="Large ribosomal subunit protein uL2 C-terminal" evidence="5">
    <location>
        <begin position="113"/>
        <end position="248"/>
    </location>
</feature>
<dbReference type="AlphaFoldDB" id="A0A1Y1S6W7"/>
<comment type="caution">
    <text evidence="6">The sequence shown here is derived from an EMBL/GenBank/DDBJ whole genome shotgun (WGS) entry which is preliminary data.</text>
</comment>
<dbReference type="InterPro" id="IPR022671">
    <property type="entry name" value="Ribosomal_uL2_CS"/>
</dbReference>
<dbReference type="OrthoDB" id="10267824at2759"/>
<feature type="transmembrane region" description="Helical" evidence="4">
    <location>
        <begin position="12"/>
        <end position="30"/>
    </location>
</feature>
<dbReference type="EMBL" id="LWDP01000040">
    <property type="protein sequence ID" value="ORD93908.1"/>
    <property type="molecule type" value="Genomic_DNA"/>
</dbReference>
<keyword evidence="3" id="KW-0687">Ribonucleoprotein</keyword>
<dbReference type="GO" id="GO:0003735">
    <property type="term" value="F:structural constituent of ribosome"/>
    <property type="evidence" value="ECO:0007669"/>
    <property type="project" value="InterPro"/>
</dbReference>
<dbReference type="InterPro" id="IPR012340">
    <property type="entry name" value="NA-bd_OB-fold"/>
</dbReference>
<accession>A0A1Y1S6W7</accession>
<dbReference type="InterPro" id="IPR008991">
    <property type="entry name" value="Translation_prot_SH3-like_sf"/>
</dbReference>
<comment type="similarity">
    <text evidence="1">Belongs to the universal ribosomal protein uL2 family.</text>
</comment>
<dbReference type="Pfam" id="PF03947">
    <property type="entry name" value="Ribosomal_L2_C"/>
    <property type="match status" value="1"/>
</dbReference>
<keyword evidence="7" id="KW-1185">Reference proteome</keyword>
<evidence type="ECO:0000259" key="5">
    <source>
        <dbReference type="SMART" id="SM01382"/>
    </source>
</evidence>
<evidence type="ECO:0000256" key="4">
    <source>
        <dbReference type="SAM" id="Phobius"/>
    </source>
</evidence>
<dbReference type="Gene3D" id="4.10.950.10">
    <property type="entry name" value="Ribosomal protein L2, domain 3"/>
    <property type="match status" value="1"/>
</dbReference>
<dbReference type="Gene3D" id="2.40.50.140">
    <property type="entry name" value="Nucleic acid-binding proteins"/>
    <property type="match status" value="1"/>
</dbReference>
<dbReference type="GO" id="GO:0022625">
    <property type="term" value="C:cytosolic large ribosomal subunit"/>
    <property type="evidence" value="ECO:0007669"/>
    <property type="project" value="TreeGrafter"/>
</dbReference>
<keyword evidence="4" id="KW-0472">Membrane</keyword>
<dbReference type="PANTHER" id="PTHR13691">
    <property type="entry name" value="RIBOSOMAL PROTEIN L2"/>
    <property type="match status" value="1"/>
</dbReference>
<keyword evidence="2" id="KW-0689">Ribosomal protein</keyword>
<dbReference type="PROSITE" id="PS00467">
    <property type="entry name" value="RIBOSOMAL_L2"/>
    <property type="match status" value="1"/>
</dbReference>
<name>A0A1Y1S6W7_9MICR</name>
<evidence type="ECO:0000256" key="3">
    <source>
        <dbReference type="ARBA" id="ARBA00023274"/>
    </source>
</evidence>
<dbReference type="PANTHER" id="PTHR13691:SF16">
    <property type="entry name" value="LARGE RIBOSOMAL SUBUNIT PROTEIN UL2"/>
    <property type="match status" value="1"/>
</dbReference>
<sequence>MIVVESFILDHIIMLLSFYFTYFEFFCNFYPMSKVIRKFRQQKKKKRSNRVKIKPRYPAVGVDREMKLINLKHQKGKGAPLAIVMIEGKKHYICATEGVAVGGVYILGTEGTIKNGNVLQLKHIPEGSAVHSVEHELNDGGHYAMEAGAYCSVENHRKENDQTVLKLPSGDKKVFSSNLRAIVGIVAGAGIKEKPLLKASIQRKLKKSRNQKFPKVRGVAMNPVDHGHGGGNHQHIGFPSTVSKRAPFAQQVGLIGARSTGRRTGAKGKAR</sequence>
<reference evidence="6 7" key="1">
    <citation type="journal article" date="2017" name="Environ. Microbiol.">
        <title>Decay of the glycolytic pathway and adaptation to intranuclear parasitism within Enterocytozoonidae microsporidia.</title>
        <authorList>
            <person name="Wiredu Boakye D."/>
            <person name="Jaroenlak P."/>
            <person name="Prachumwat A."/>
            <person name="Williams T.A."/>
            <person name="Bateman K.S."/>
            <person name="Itsathitphaisarn O."/>
            <person name="Sritunyalucksana K."/>
            <person name="Paszkiewicz K.H."/>
            <person name="Moore K.A."/>
            <person name="Stentiford G.D."/>
            <person name="Williams B.A."/>
        </authorList>
    </citation>
    <scope>NUCLEOTIDE SEQUENCE [LARGE SCALE GENOMIC DNA]</scope>
    <source>
        <strain evidence="6 7">GB1</strain>
    </source>
</reference>
<dbReference type="GO" id="GO:0002181">
    <property type="term" value="P:cytoplasmic translation"/>
    <property type="evidence" value="ECO:0007669"/>
    <property type="project" value="TreeGrafter"/>
</dbReference>
<dbReference type="PIRSF" id="PIRSF002158">
    <property type="entry name" value="Ribosomal_L2"/>
    <property type="match status" value="1"/>
</dbReference>
<dbReference type="Proteomes" id="UP000192639">
    <property type="component" value="Unassembled WGS sequence"/>
</dbReference>
<organism evidence="6 7">
    <name type="scientific">Enterospora canceri</name>
    <dbReference type="NCBI Taxonomy" id="1081671"/>
    <lineage>
        <taxon>Eukaryota</taxon>
        <taxon>Fungi</taxon>
        <taxon>Fungi incertae sedis</taxon>
        <taxon>Microsporidia</taxon>
        <taxon>Enterocytozoonidae</taxon>
        <taxon>Enterospora</taxon>
    </lineage>
</organism>
<dbReference type="FunFam" id="4.10.950.10:FF:000002">
    <property type="entry name" value="60S ribosomal protein L2"/>
    <property type="match status" value="1"/>
</dbReference>
<proteinExistence type="inferred from homology"/>
<evidence type="ECO:0000256" key="2">
    <source>
        <dbReference type="ARBA" id="ARBA00022980"/>
    </source>
</evidence>
<evidence type="ECO:0000256" key="1">
    <source>
        <dbReference type="ARBA" id="ARBA00005636"/>
    </source>
</evidence>
<dbReference type="GO" id="GO:0003723">
    <property type="term" value="F:RNA binding"/>
    <property type="evidence" value="ECO:0007669"/>
    <property type="project" value="TreeGrafter"/>
</dbReference>
<dbReference type="InterPro" id="IPR022669">
    <property type="entry name" value="Ribosomal_uL2_C"/>
</dbReference>
<gene>
    <name evidence="6" type="primary">RL8</name>
    <name evidence="6" type="ORF">ECANGB1_1384</name>
</gene>
<dbReference type="InterPro" id="IPR014726">
    <property type="entry name" value="Ribosomal_uL2_dom3"/>
</dbReference>
<protein>
    <submittedName>
        <fullName evidence="6">RL8</fullName>
    </submittedName>
</protein>
<dbReference type="VEuPathDB" id="MicrosporidiaDB:ECANGB1_1384"/>
<dbReference type="Gene3D" id="2.30.30.30">
    <property type="match status" value="1"/>
</dbReference>
<keyword evidence="4" id="KW-0812">Transmembrane</keyword>